<evidence type="ECO:0000313" key="1">
    <source>
        <dbReference type="EMBL" id="OAP86337.1"/>
    </source>
</evidence>
<accession>A0A179B3R0</accession>
<organism evidence="1 2">
    <name type="scientific">Peptidiphaga gingivicola</name>
    <dbReference type="NCBI Taxonomy" id="2741497"/>
    <lineage>
        <taxon>Bacteria</taxon>
        <taxon>Bacillati</taxon>
        <taxon>Actinomycetota</taxon>
        <taxon>Actinomycetes</taxon>
        <taxon>Actinomycetales</taxon>
        <taxon>Actinomycetaceae</taxon>
        <taxon>Peptidiphaga</taxon>
    </lineage>
</organism>
<reference evidence="1 2" key="1">
    <citation type="submission" date="2016-04" db="EMBL/GenBank/DDBJ databases">
        <title>Peptidophaga gingivicola gen. nov., sp. nov., isolated from human subgingival plaque.</title>
        <authorList>
            <person name="Beall C.J."/>
            <person name="Mokrzan E.M."/>
            <person name="Griffen A.L."/>
            <person name="Leys E.J."/>
        </authorList>
    </citation>
    <scope>NUCLEOTIDE SEQUENCE [LARGE SCALE GENOMIC DNA]</scope>
    <source>
        <strain evidence="1 2">BA112</strain>
    </source>
</reference>
<proteinExistence type="predicted"/>
<comment type="caution">
    <text evidence="1">The sequence shown here is derived from an EMBL/GenBank/DDBJ whole genome shotgun (WGS) entry which is preliminary data.</text>
</comment>
<name>A0A179B3R0_9ACTO</name>
<dbReference type="Proteomes" id="UP000078368">
    <property type="component" value="Unassembled WGS sequence"/>
</dbReference>
<evidence type="ECO:0000313" key="2">
    <source>
        <dbReference type="Proteomes" id="UP000078368"/>
    </source>
</evidence>
<dbReference type="STRING" id="1823756.A4H34_04075"/>
<dbReference type="EMBL" id="LVZK01000001">
    <property type="protein sequence ID" value="OAP86337.1"/>
    <property type="molecule type" value="Genomic_DNA"/>
</dbReference>
<protein>
    <submittedName>
        <fullName evidence="1">Uncharacterized protein</fullName>
    </submittedName>
</protein>
<gene>
    <name evidence="1" type="ORF">A4H34_04075</name>
</gene>
<sequence>MEIGGKAMRKLAESGWVAAPSAAAALSEAGLPLPDVGYLAEAFDKTVWKAAEDAARGLAERFRTARFFDATEFEPLLVPDPSRFDVRVPAPEGVRADQPEVLKPDFLDERIGEGVNACEEADAWTLFVAATSPAGLAMGSYDDVAGAPSEVFTVEGFDTRSLMIRQLWCALTFQCGREMPDSERREAWTFTVFAGEAPVSGSVVSGTVLHGQVRQRLGKPTRGISSARVRPAVRIAGASG</sequence>
<dbReference type="AlphaFoldDB" id="A0A179B3R0"/>
<keyword evidence="2" id="KW-1185">Reference proteome</keyword>